<dbReference type="GO" id="GO:0006629">
    <property type="term" value="P:lipid metabolic process"/>
    <property type="evidence" value="ECO:0007669"/>
    <property type="project" value="InterPro"/>
</dbReference>
<keyword evidence="6" id="KW-1015">Disulfide bond</keyword>
<keyword evidence="5" id="KW-0460">Magnesium</keyword>
<dbReference type="InterPro" id="IPR017946">
    <property type="entry name" value="PLC-like_Pdiesterase_TIM-brl"/>
</dbReference>
<evidence type="ECO:0000313" key="9">
    <source>
        <dbReference type="EMBL" id="GIZ05322.1"/>
    </source>
</evidence>
<dbReference type="SUPFAM" id="SSF51695">
    <property type="entry name" value="PLC-like phosphodiesterases"/>
    <property type="match status" value="1"/>
</dbReference>
<organism evidence="9 10">
    <name type="scientific">Caerostris extrusa</name>
    <name type="common">Bark spider</name>
    <name type="synonym">Caerostris bankana</name>
    <dbReference type="NCBI Taxonomy" id="172846"/>
    <lineage>
        <taxon>Eukaryota</taxon>
        <taxon>Metazoa</taxon>
        <taxon>Ecdysozoa</taxon>
        <taxon>Arthropoda</taxon>
        <taxon>Chelicerata</taxon>
        <taxon>Arachnida</taxon>
        <taxon>Araneae</taxon>
        <taxon>Araneomorphae</taxon>
        <taxon>Entelegynae</taxon>
        <taxon>Araneoidea</taxon>
        <taxon>Araneidae</taxon>
        <taxon>Caerostris</taxon>
    </lineage>
</organism>
<evidence type="ECO:0000256" key="3">
    <source>
        <dbReference type="ARBA" id="ARBA00022525"/>
    </source>
</evidence>
<evidence type="ECO:0000256" key="1">
    <source>
        <dbReference type="ARBA" id="ARBA00000110"/>
    </source>
</evidence>
<dbReference type="InterPro" id="IPR051057">
    <property type="entry name" value="PI-PLC_domain"/>
</dbReference>
<gene>
    <name evidence="9" type="primary">AVEN_62146_1</name>
    <name evidence="9" type="ORF">CEXT_540981</name>
</gene>
<comment type="catalytic activity">
    <reaction evidence="1">
        <text>an N-(acyl)-sphingosylphosphoethanolamine = an N-(acyl)-sphingosyl-1,3-cyclic phosphate + ethanolamine</text>
        <dbReference type="Rhea" id="RHEA:60648"/>
        <dbReference type="ChEBI" id="CHEBI:57603"/>
        <dbReference type="ChEBI" id="CHEBI:143891"/>
        <dbReference type="ChEBI" id="CHEBI:143892"/>
    </reaction>
</comment>
<dbReference type="GO" id="GO:0016829">
    <property type="term" value="F:lyase activity"/>
    <property type="evidence" value="ECO:0007669"/>
    <property type="project" value="UniProtKB-KW"/>
</dbReference>
<evidence type="ECO:0000256" key="7">
    <source>
        <dbReference type="ARBA" id="ARBA00023239"/>
    </source>
</evidence>
<dbReference type="PANTHER" id="PTHR13593:SF103">
    <property type="entry name" value="RE10370P"/>
    <property type="match status" value="1"/>
</dbReference>
<evidence type="ECO:0000256" key="2">
    <source>
        <dbReference type="ARBA" id="ARBA00004613"/>
    </source>
</evidence>
<dbReference type="EMBL" id="BPLR01019285">
    <property type="protein sequence ID" value="GIZ05322.1"/>
    <property type="molecule type" value="Genomic_DNA"/>
</dbReference>
<accession>A0AAV4YDN5</accession>
<comment type="subcellular location">
    <subcellularLocation>
        <location evidence="2">Secreted</location>
    </subcellularLocation>
</comment>
<evidence type="ECO:0000256" key="5">
    <source>
        <dbReference type="ARBA" id="ARBA00022842"/>
    </source>
</evidence>
<keyword evidence="4" id="KW-0479">Metal-binding</keyword>
<proteinExistence type="predicted"/>
<feature type="domain" description="Phosphatidylinositol-specific phospholipase C X" evidence="8">
    <location>
        <begin position="182"/>
        <end position="289"/>
    </location>
</feature>
<protein>
    <submittedName>
        <fullName evidence="9">PLCXc domain-containing protein</fullName>
    </submittedName>
</protein>
<dbReference type="AlphaFoldDB" id="A0AAV4YDN5"/>
<name>A0AAV4YDN5_CAEEX</name>
<evidence type="ECO:0000259" key="8">
    <source>
        <dbReference type="Pfam" id="PF00388"/>
    </source>
</evidence>
<sequence length="350" mass="40460">MNTLTTNSLMFEPLSVYERIQAPKVYITVSSSAGCPFFKKPYQRNIILNYYDADCERMARSSPFVGLYVHDPELDPTNHLVLRKPFACPNGRFETLVSLPYVNFDDKHNVSRCLGFWAAYLEAGRLVHSNCLRTHPDWMYNMKEIIGNKTLKCLMLPGTHDSGCYRRYDPYKDTIFDKYVYTQDESVFNQLVYGIRYIDLRIWHEGASKRASSIWITHDVFHVGLPFLKDVLHQVKDFVLATKEIVIIDFHRKLTGFFISGKLKTWQHREVIELGKEIFGNLLIDSKYSSKPLDFSGNRTRESFSLTKDMVNLILMDWQLPTCVTGGLIPKVFQFCTSTSPITLANLNMV</sequence>
<comment type="caution">
    <text evidence="9">The sequence shown here is derived from an EMBL/GenBank/DDBJ whole genome shotgun (WGS) entry which is preliminary data.</text>
</comment>
<dbReference type="Gene3D" id="3.20.20.190">
    <property type="entry name" value="Phosphatidylinositol (PI) phosphodiesterase"/>
    <property type="match status" value="1"/>
</dbReference>
<dbReference type="Proteomes" id="UP001054945">
    <property type="component" value="Unassembled WGS sequence"/>
</dbReference>
<keyword evidence="7" id="KW-0456">Lyase</keyword>
<reference evidence="9 10" key="1">
    <citation type="submission" date="2021-06" db="EMBL/GenBank/DDBJ databases">
        <title>Caerostris extrusa draft genome.</title>
        <authorList>
            <person name="Kono N."/>
            <person name="Arakawa K."/>
        </authorList>
    </citation>
    <scope>NUCLEOTIDE SEQUENCE [LARGE SCALE GENOMIC DNA]</scope>
</reference>
<dbReference type="PANTHER" id="PTHR13593">
    <property type="match status" value="1"/>
</dbReference>
<dbReference type="Pfam" id="PF00388">
    <property type="entry name" value="PI-PLC-X"/>
    <property type="match status" value="1"/>
</dbReference>
<dbReference type="GO" id="GO:0046872">
    <property type="term" value="F:metal ion binding"/>
    <property type="evidence" value="ECO:0007669"/>
    <property type="project" value="UniProtKB-KW"/>
</dbReference>
<dbReference type="InterPro" id="IPR000909">
    <property type="entry name" value="PLipase_C_PInositol-sp_X_dom"/>
</dbReference>
<keyword evidence="3" id="KW-0964">Secreted</keyword>
<evidence type="ECO:0000256" key="4">
    <source>
        <dbReference type="ARBA" id="ARBA00022723"/>
    </source>
</evidence>
<keyword evidence="10" id="KW-1185">Reference proteome</keyword>
<evidence type="ECO:0000313" key="10">
    <source>
        <dbReference type="Proteomes" id="UP001054945"/>
    </source>
</evidence>
<dbReference type="GO" id="GO:0008081">
    <property type="term" value="F:phosphoric diester hydrolase activity"/>
    <property type="evidence" value="ECO:0007669"/>
    <property type="project" value="InterPro"/>
</dbReference>
<evidence type="ECO:0000256" key="6">
    <source>
        <dbReference type="ARBA" id="ARBA00023157"/>
    </source>
</evidence>
<dbReference type="PROSITE" id="PS50007">
    <property type="entry name" value="PIPLC_X_DOMAIN"/>
    <property type="match status" value="1"/>
</dbReference>
<dbReference type="GO" id="GO:0005576">
    <property type="term" value="C:extracellular region"/>
    <property type="evidence" value="ECO:0007669"/>
    <property type="project" value="UniProtKB-SubCell"/>
</dbReference>